<dbReference type="GO" id="GO:0005524">
    <property type="term" value="F:ATP binding"/>
    <property type="evidence" value="ECO:0007669"/>
    <property type="project" value="InterPro"/>
</dbReference>
<comment type="similarity">
    <text evidence="1">Belongs to the ABC transporter superfamily. ABCG family. Eye pigment precursor importer (TC 3.A.1.204) subfamily.</text>
</comment>
<feature type="region of interest" description="Disordered" evidence="3">
    <location>
        <begin position="1"/>
        <end position="34"/>
    </location>
</feature>
<proteinExistence type="inferred from homology"/>
<dbReference type="Pfam" id="PF00005">
    <property type="entry name" value="ABC_tran"/>
    <property type="match status" value="1"/>
</dbReference>
<gene>
    <name evidence="5" type="ORF">EJB05_44402</name>
</gene>
<feature type="domain" description="ABC transporter" evidence="4">
    <location>
        <begin position="124"/>
        <end position="160"/>
    </location>
</feature>
<dbReference type="OrthoDB" id="785368at2759"/>
<evidence type="ECO:0000256" key="1">
    <source>
        <dbReference type="ARBA" id="ARBA00005814"/>
    </source>
</evidence>
<evidence type="ECO:0000313" key="6">
    <source>
        <dbReference type="Proteomes" id="UP000324897"/>
    </source>
</evidence>
<evidence type="ECO:0000259" key="4">
    <source>
        <dbReference type="Pfam" id="PF00005"/>
    </source>
</evidence>
<evidence type="ECO:0000313" key="5">
    <source>
        <dbReference type="EMBL" id="TVU10849.1"/>
    </source>
</evidence>
<protein>
    <recommendedName>
        <fullName evidence="4">ABC transporter domain-containing protein</fullName>
    </recommendedName>
</protein>
<evidence type="ECO:0000256" key="3">
    <source>
        <dbReference type="SAM" id="MobiDB-lite"/>
    </source>
</evidence>
<evidence type="ECO:0000256" key="2">
    <source>
        <dbReference type="ARBA" id="ARBA00022448"/>
    </source>
</evidence>
<dbReference type="InterPro" id="IPR003439">
    <property type="entry name" value="ABC_transporter-like_ATP-bd"/>
</dbReference>
<keyword evidence="2" id="KW-0813">Transport</keyword>
<feature type="compositionally biased region" description="Basic and acidic residues" evidence="3">
    <location>
        <begin position="84"/>
        <end position="95"/>
    </location>
</feature>
<sequence length="161" mass="16907">MATSPLPRWAPTPSPSRPLWWPSGTNTTSRSRMLSPFRAIRDALRGRSMAAEAARLPAPPPAGDEAVEDSGGGDQGGISSFDGVDGHRAGHRGDRVRDGGVFITWEDVWVTAVDRGRAHAATILHGVSGSARPGEVLAIMGPSGCGKTTLLDTLADKEKKT</sequence>
<comment type="caution">
    <text evidence="5">The sequence shown here is derived from an EMBL/GenBank/DDBJ whole genome shotgun (WGS) entry which is preliminary data.</text>
</comment>
<feature type="non-terminal residue" evidence="5">
    <location>
        <position position="1"/>
    </location>
</feature>
<keyword evidence="6" id="KW-1185">Reference proteome</keyword>
<dbReference type="Gramene" id="TVU10849">
    <property type="protein sequence ID" value="TVU10849"/>
    <property type="gene ID" value="EJB05_44402"/>
</dbReference>
<feature type="region of interest" description="Disordered" evidence="3">
    <location>
        <begin position="50"/>
        <end position="95"/>
    </location>
</feature>
<organism evidence="5 6">
    <name type="scientific">Eragrostis curvula</name>
    <name type="common">weeping love grass</name>
    <dbReference type="NCBI Taxonomy" id="38414"/>
    <lineage>
        <taxon>Eukaryota</taxon>
        <taxon>Viridiplantae</taxon>
        <taxon>Streptophyta</taxon>
        <taxon>Embryophyta</taxon>
        <taxon>Tracheophyta</taxon>
        <taxon>Spermatophyta</taxon>
        <taxon>Magnoliopsida</taxon>
        <taxon>Liliopsida</taxon>
        <taxon>Poales</taxon>
        <taxon>Poaceae</taxon>
        <taxon>PACMAD clade</taxon>
        <taxon>Chloridoideae</taxon>
        <taxon>Eragrostideae</taxon>
        <taxon>Eragrostidinae</taxon>
        <taxon>Eragrostis</taxon>
    </lineage>
</organism>
<dbReference type="InterPro" id="IPR052215">
    <property type="entry name" value="Plant_ABCG"/>
</dbReference>
<dbReference type="PANTHER" id="PTHR48042:SF20">
    <property type="entry name" value="OS10G0163290 PROTEIN"/>
    <property type="match status" value="1"/>
</dbReference>
<dbReference type="AlphaFoldDB" id="A0A5J9THK6"/>
<dbReference type="Gene3D" id="3.40.50.300">
    <property type="entry name" value="P-loop containing nucleotide triphosphate hydrolases"/>
    <property type="match status" value="1"/>
</dbReference>
<dbReference type="EMBL" id="RWGY01000039">
    <property type="protein sequence ID" value="TVU10849.1"/>
    <property type="molecule type" value="Genomic_DNA"/>
</dbReference>
<dbReference type="Proteomes" id="UP000324897">
    <property type="component" value="Chromosome 3"/>
</dbReference>
<name>A0A5J9THK6_9POAL</name>
<feature type="compositionally biased region" description="Polar residues" evidence="3">
    <location>
        <begin position="23"/>
        <end position="32"/>
    </location>
</feature>
<dbReference type="GO" id="GO:0016887">
    <property type="term" value="F:ATP hydrolysis activity"/>
    <property type="evidence" value="ECO:0007669"/>
    <property type="project" value="InterPro"/>
</dbReference>
<reference evidence="5 6" key="1">
    <citation type="journal article" date="2019" name="Sci. Rep.">
        <title>A high-quality genome of Eragrostis curvula grass provides insights into Poaceae evolution and supports new strategies to enhance forage quality.</title>
        <authorList>
            <person name="Carballo J."/>
            <person name="Santos B.A.C.M."/>
            <person name="Zappacosta D."/>
            <person name="Garbus I."/>
            <person name="Selva J.P."/>
            <person name="Gallo C.A."/>
            <person name="Diaz A."/>
            <person name="Albertini E."/>
            <person name="Caccamo M."/>
            <person name="Echenique V."/>
        </authorList>
    </citation>
    <scope>NUCLEOTIDE SEQUENCE [LARGE SCALE GENOMIC DNA]</scope>
    <source>
        <strain evidence="6">cv. Victoria</strain>
        <tissue evidence="5">Leaf</tissue>
    </source>
</reference>
<accession>A0A5J9THK6</accession>
<dbReference type="SUPFAM" id="SSF52540">
    <property type="entry name" value="P-loop containing nucleoside triphosphate hydrolases"/>
    <property type="match status" value="1"/>
</dbReference>
<dbReference type="InterPro" id="IPR027417">
    <property type="entry name" value="P-loop_NTPase"/>
</dbReference>
<dbReference type="PANTHER" id="PTHR48042">
    <property type="entry name" value="ABC TRANSPORTER G FAMILY MEMBER 11"/>
    <property type="match status" value="1"/>
</dbReference>